<comment type="caution">
    <text evidence="2">The sequence shown here is derived from an EMBL/GenBank/DDBJ whole genome shotgun (WGS) entry which is preliminary data.</text>
</comment>
<dbReference type="AlphaFoldDB" id="A0A4Q1CBW0"/>
<dbReference type="InterPro" id="IPR029044">
    <property type="entry name" value="Nucleotide-diphossugar_trans"/>
</dbReference>
<dbReference type="CDD" id="cd00761">
    <property type="entry name" value="Glyco_tranf_GTA_type"/>
    <property type="match status" value="1"/>
</dbReference>
<dbReference type="SUPFAM" id="SSF53448">
    <property type="entry name" value="Nucleotide-diphospho-sugar transferases"/>
    <property type="match status" value="1"/>
</dbReference>
<dbReference type="EMBL" id="SDHX01000001">
    <property type="protein sequence ID" value="RXK56518.1"/>
    <property type="molecule type" value="Genomic_DNA"/>
</dbReference>
<dbReference type="RefSeq" id="WP_129047886.1">
    <property type="nucleotide sequence ID" value="NZ_SDHX01000001.1"/>
</dbReference>
<evidence type="ECO:0000313" key="2">
    <source>
        <dbReference type="EMBL" id="RXK56518.1"/>
    </source>
</evidence>
<dbReference type="Pfam" id="PF00535">
    <property type="entry name" value="Glycos_transf_2"/>
    <property type="match status" value="1"/>
</dbReference>
<protein>
    <submittedName>
        <fullName evidence="2">Glycosyltransferase family 2 protein</fullName>
    </submittedName>
</protein>
<dbReference type="PANTHER" id="PTHR43685:SF2">
    <property type="entry name" value="GLYCOSYLTRANSFERASE 2-LIKE DOMAIN-CONTAINING PROTEIN"/>
    <property type="match status" value="1"/>
</dbReference>
<dbReference type="OrthoDB" id="188155at2"/>
<evidence type="ECO:0000259" key="1">
    <source>
        <dbReference type="Pfam" id="PF00535"/>
    </source>
</evidence>
<proteinExistence type="predicted"/>
<dbReference type="GO" id="GO:0016740">
    <property type="term" value="F:transferase activity"/>
    <property type="evidence" value="ECO:0007669"/>
    <property type="project" value="UniProtKB-KW"/>
</dbReference>
<evidence type="ECO:0000313" key="3">
    <source>
        <dbReference type="Proteomes" id="UP000290218"/>
    </source>
</evidence>
<dbReference type="Proteomes" id="UP000290218">
    <property type="component" value="Unassembled WGS sequence"/>
</dbReference>
<gene>
    <name evidence="2" type="ORF">ESB00_11815</name>
</gene>
<keyword evidence="2" id="KW-0808">Transferase</keyword>
<dbReference type="InterPro" id="IPR001173">
    <property type="entry name" value="Glyco_trans_2-like"/>
</dbReference>
<dbReference type="Gene3D" id="3.90.550.10">
    <property type="entry name" value="Spore Coat Polysaccharide Biosynthesis Protein SpsA, Chain A"/>
    <property type="match status" value="1"/>
</dbReference>
<accession>A0A4Q1CBW0</accession>
<dbReference type="PANTHER" id="PTHR43685">
    <property type="entry name" value="GLYCOSYLTRANSFERASE"/>
    <property type="match status" value="1"/>
</dbReference>
<keyword evidence="3" id="KW-1185">Reference proteome</keyword>
<organism evidence="2 3">
    <name type="scientific">Oleiharenicola lentus</name>
    <dbReference type="NCBI Taxonomy" id="2508720"/>
    <lineage>
        <taxon>Bacteria</taxon>
        <taxon>Pseudomonadati</taxon>
        <taxon>Verrucomicrobiota</taxon>
        <taxon>Opitutia</taxon>
        <taxon>Opitutales</taxon>
        <taxon>Opitutaceae</taxon>
        <taxon>Oleiharenicola</taxon>
    </lineage>
</organism>
<feature type="domain" description="Glycosyltransferase 2-like" evidence="1">
    <location>
        <begin position="7"/>
        <end position="122"/>
    </location>
</feature>
<dbReference type="InterPro" id="IPR050834">
    <property type="entry name" value="Glycosyltransf_2"/>
</dbReference>
<name>A0A4Q1CBW0_9BACT</name>
<reference evidence="2 3" key="1">
    <citation type="submission" date="2019-01" db="EMBL/GenBank/DDBJ databases">
        <title>Lacunisphaera sp. strain TWA-58.</title>
        <authorList>
            <person name="Chen W.-M."/>
        </authorList>
    </citation>
    <scope>NUCLEOTIDE SEQUENCE [LARGE SCALE GENOMIC DNA]</scope>
    <source>
        <strain evidence="2 3">TWA-58</strain>
    </source>
</reference>
<sequence>MPNPRLTVVVPAHNPHPGRLHRTLTGLRAQSLAASEWECLLVDNASSPAVAAEALVETAPAGLRILREPVAGLTHARVRGFTEARGDFAVLVDDDNVLAPDYLAQVVALFSEHPRVGVLGGKSQPEFESPPADWTAEFHGLLALRDLGDQPLISSGLRPAGASHHAYPGFAPIGAGMAIRRAAWEAWLKSPTRHQLSDRRGTELTSGGDNDIVLCAMKAGWEAGYFPTLRLTHLIPPGRTTPDYLARLNRAIQQSWMRVLSLHGANPFAPLSPMDASLRKLKAWFSHRAWSRNAPYIRWQGACGHFDGRVKSPAVSS</sequence>